<evidence type="ECO:0000313" key="7">
    <source>
        <dbReference type="Proteomes" id="UP000008037"/>
    </source>
</evidence>
<name>K0I9F3_NITGG</name>
<dbReference type="OrthoDB" id="27736at2157"/>
<organism evidence="6 7">
    <name type="scientific">Nitrososphaera gargensis (strain Ga9.2)</name>
    <dbReference type="NCBI Taxonomy" id="1237085"/>
    <lineage>
        <taxon>Archaea</taxon>
        <taxon>Nitrososphaerota</taxon>
        <taxon>Nitrososphaeria</taxon>
        <taxon>Nitrososphaerales</taxon>
        <taxon>Nitrososphaeraceae</taxon>
        <taxon>Nitrososphaera</taxon>
    </lineage>
</organism>
<gene>
    <name evidence="6" type="ordered locus">Ngar_c10340</name>
</gene>
<dbReference type="InterPro" id="IPR041492">
    <property type="entry name" value="HAD_2"/>
</dbReference>
<dbReference type="PANTHER" id="PTHR46470:SF2">
    <property type="entry name" value="GLYCERALDEHYDE 3-PHOSPHATE PHOSPHATASE"/>
    <property type="match status" value="1"/>
</dbReference>
<dbReference type="Proteomes" id="UP000008037">
    <property type="component" value="Chromosome"/>
</dbReference>
<dbReference type="SFLD" id="SFLDG01129">
    <property type="entry name" value="C1.5:_HAD__Beta-PGM__Phosphata"/>
    <property type="match status" value="1"/>
</dbReference>
<comment type="similarity">
    <text evidence="2">Belongs to the HAD-like hydrolase superfamily.</text>
</comment>
<keyword evidence="5" id="KW-0460">Magnesium</keyword>
<evidence type="ECO:0000256" key="1">
    <source>
        <dbReference type="ARBA" id="ARBA00001946"/>
    </source>
</evidence>
<dbReference type="InterPro" id="IPR006439">
    <property type="entry name" value="HAD-SF_hydro_IA"/>
</dbReference>
<dbReference type="PANTHER" id="PTHR46470">
    <property type="entry name" value="N-ACYLNEURAMINATE-9-PHOSPHATASE"/>
    <property type="match status" value="1"/>
</dbReference>
<evidence type="ECO:0000256" key="3">
    <source>
        <dbReference type="ARBA" id="ARBA00022723"/>
    </source>
</evidence>
<dbReference type="Pfam" id="PF13419">
    <property type="entry name" value="HAD_2"/>
    <property type="match status" value="1"/>
</dbReference>
<dbReference type="Gene3D" id="1.20.120.1600">
    <property type="match status" value="1"/>
</dbReference>
<evidence type="ECO:0000256" key="4">
    <source>
        <dbReference type="ARBA" id="ARBA00022801"/>
    </source>
</evidence>
<evidence type="ECO:0000313" key="6">
    <source>
        <dbReference type="EMBL" id="AFU57976.1"/>
    </source>
</evidence>
<dbReference type="Gene3D" id="3.40.50.1000">
    <property type="entry name" value="HAD superfamily/HAD-like"/>
    <property type="match status" value="1"/>
</dbReference>
<evidence type="ECO:0000256" key="2">
    <source>
        <dbReference type="ARBA" id="ARBA00007958"/>
    </source>
</evidence>
<keyword evidence="4 6" id="KW-0378">Hydrolase</keyword>
<dbReference type="BioCyc" id="CNIT1237085:G1324-1032-MONOMER"/>
<dbReference type="InterPro" id="IPR023214">
    <property type="entry name" value="HAD_sf"/>
</dbReference>
<evidence type="ECO:0000256" key="5">
    <source>
        <dbReference type="ARBA" id="ARBA00022842"/>
    </source>
</evidence>
<keyword evidence="3" id="KW-0479">Metal-binding</keyword>
<comment type="cofactor">
    <cofactor evidence="1">
        <name>Mg(2+)</name>
        <dbReference type="ChEBI" id="CHEBI:18420"/>
    </cofactor>
</comment>
<dbReference type="InterPro" id="IPR051400">
    <property type="entry name" value="HAD-like_hydrolase"/>
</dbReference>
<reference evidence="6 7" key="1">
    <citation type="journal article" date="2012" name="Environ. Microbiol.">
        <title>The genome of the ammonia-oxidizing Candidatus Nitrososphaera gargensis: insights into metabolic versatility and environmental adaptations.</title>
        <authorList>
            <person name="Spang A."/>
            <person name="Poehlein A."/>
            <person name="Offre P."/>
            <person name="Zumbragel S."/>
            <person name="Haider S."/>
            <person name="Rychlik N."/>
            <person name="Nowka B."/>
            <person name="Schmeisser C."/>
            <person name="Lebedeva E.V."/>
            <person name="Rattei T."/>
            <person name="Bohm C."/>
            <person name="Schmid M."/>
            <person name="Galushko A."/>
            <person name="Hatzenpichler R."/>
            <person name="Weinmaier T."/>
            <person name="Daniel R."/>
            <person name="Schleper C."/>
            <person name="Spieck E."/>
            <person name="Streit W."/>
            <person name="Wagner M."/>
        </authorList>
    </citation>
    <scope>NUCLEOTIDE SEQUENCE [LARGE SCALE GENOMIC DNA]</scope>
    <source>
        <strain evidence="7">Ga9.2</strain>
    </source>
</reference>
<dbReference type="EMBL" id="CP002408">
    <property type="protein sequence ID" value="AFU57976.1"/>
    <property type="molecule type" value="Genomic_DNA"/>
</dbReference>
<dbReference type="SFLD" id="SFLDS00003">
    <property type="entry name" value="Haloacid_Dehalogenase"/>
    <property type="match status" value="1"/>
</dbReference>
<dbReference type="KEGG" id="nga:Ngar_c10340"/>
<dbReference type="GO" id="GO:0046872">
    <property type="term" value="F:metal ion binding"/>
    <property type="evidence" value="ECO:0007669"/>
    <property type="project" value="UniProtKB-KW"/>
</dbReference>
<accession>K0I9F3</accession>
<dbReference type="GeneID" id="13795429"/>
<dbReference type="AlphaFoldDB" id="K0I9F3"/>
<dbReference type="STRING" id="1237085.Ngar_c10340"/>
<dbReference type="SUPFAM" id="SSF56784">
    <property type="entry name" value="HAD-like"/>
    <property type="match status" value="1"/>
</dbReference>
<proteinExistence type="inferred from homology"/>
<dbReference type="GO" id="GO:0016791">
    <property type="term" value="F:phosphatase activity"/>
    <property type="evidence" value="ECO:0007669"/>
    <property type="project" value="TreeGrafter"/>
</dbReference>
<dbReference type="InterPro" id="IPR036412">
    <property type="entry name" value="HAD-like_sf"/>
</dbReference>
<dbReference type="GO" id="GO:0044281">
    <property type="term" value="P:small molecule metabolic process"/>
    <property type="evidence" value="ECO:0007669"/>
    <property type="project" value="UniProtKB-ARBA"/>
</dbReference>
<dbReference type="FunCoup" id="K0I9F3">
    <property type="interactions" value="54"/>
</dbReference>
<dbReference type="HOGENOM" id="CLU_045011_8_5_2"/>
<sequence length="234" mass="26681">MHRPFVFFDLGQTLVDEWDFIAHFDQKFLELLNGFGARIDQRNYRAVRDSIIRDRKIGHGSVRELVIEVCRMLSPQGYDKVIASRLESQIKQGRRDLFRLFDDAEPTLQALSKHCEMGLIANQSEDIQELLEKSGLGRFFKVQTISSIVKLKKPDPRIFELALKQAGRPAHECIMVGDRLDTDICPANTLGMTTIRVTNSLFALQMPAQKCEYATYTVAHLSEIPKIVESIIIS</sequence>
<protein>
    <submittedName>
        <fullName evidence="6">Phosphatase of the haloacid dehalogenase (HAD)-like hydrolase family</fullName>
    </submittedName>
</protein>
<keyword evidence="7" id="KW-1185">Reference proteome</keyword>
<dbReference type="NCBIfam" id="TIGR01549">
    <property type="entry name" value="HAD-SF-IA-v1"/>
    <property type="match status" value="1"/>
</dbReference>
<dbReference type="InParanoid" id="K0I9F3"/>
<dbReference type="RefSeq" id="WP_015018517.1">
    <property type="nucleotide sequence ID" value="NC_018719.1"/>
</dbReference>